<name>A0ABP0TMZ0_9BRYO</name>
<reference evidence="1" key="1">
    <citation type="submission" date="2024-02" db="EMBL/GenBank/DDBJ databases">
        <authorList>
            <consortium name="ELIXIR-Norway"/>
            <consortium name="Elixir Norway"/>
        </authorList>
    </citation>
    <scope>NUCLEOTIDE SEQUENCE</scope>
</reference>
<sequence>MPVKKSLCKDISLAREQGELQHKPSSHESLSGHHEGLIAGQHHCDSIDLLQLLEQTFLQPLPGESPPVKQNNGEVHQWPHLPIAYHRVFR</sequence>
<proteinExistence type="predicted"/>
<dbReference type="EMBL" id="OZ019904">
    <property type="protein sequence ID" value="CAK9200153.1"/>
    <property type="molecule type" value="Genomic_DNA"/>
</dbReference>
<organism evidence="1 2">
    <name type="scientific">Sphagnum troendelagicum</name>
    <dbReference type="NCBI Taxonomy" id="128251"/>
    <lineage>
        <taxon>Eukaryota</taxon>
        <taxon>Viridiplantae</taxon>
        <taxon>Streptophyta</taxon>
        <taxon>Embryophyta</taxon>
        <taxon>Bryophyta</taxon>
        <taxon>Sphagnophytina</taxon>
        <taxon>Sphagnopsida</taxon>
        <taxon>Sphagnales</taxon>
        <taxon>Sphagnaceae</taxon>
        <taxon>Sphagnum</taxon>
    </lineage>
</organism>
<gene>
    <name evidence="1" type="ORF">CSSPTR1EN2_LOCUS5294</name>
</gene>
<evidence type="ECO:0000313" key="1">
    <source>
        <dbReference type="EMBL" id="CAK9200153.1"/>
    </source>
</evidence>
<evidence type="ECO:0000313" key="2">
    <source>
        <dbReference type="Proteomes" id="UP001497512"/>
    </source>
</evidence>
<dbReference type="Proteomes" id="UP001497512">
    <property type="component" value="Chromosome 12"/>
</dbReference>
<accession>A0ABP0TMZ0</accession>
<keyword evidence="2" id="KW-1185">Reference proteome</keyword>
<protein>
    <submittedName>
        <fullName evidence="1">Uncharacterized protein</fullName>
    </submittedName>
</protein>